<name>A0AAU7QRP5_9FLAO</name>
<accession>A0AAU7QRP5</accession>
<dbReference type="Gene3D" id="3.30.479.20">
    <property type="entry name" value="Elongation factor Ts, dimerisation domain"/>
    <property type="match status" value="1"/>
</dbReference>
<dbReference type="SUPFAM" id="SSF54713">
    <property type="entry name" value="Elongation factor Ts (EF-Ts), dimerisation domain"/>
    <property type="match status" value="1"/>
</dbReference>
<evidence type="ECO:0000313" key="2">
    <source>
        <dbReference type="EMBL" id="XBT18364.1"/>
    </source>
</evidence>
<proteinExistence type="predicted"/>
<protein>
    <recommendedName>
        <fullName evidence="1">Translation elongation factor EFTs/EF1B dimerisation domain-containing protein</fullName>
    </recommendedName>
</protein>
<reference evidence="2" key="1">
    <citation type="submission" date="2024-06" db="EMBL/GenBank/DDBJ databases">
        <title>Diversity, functionality, and evolutionary history of bacterial symbionts in false click beetles (Coleoptera, Throscidae).</title>
        <authorList>
            <person name="Wierz J.C."/>
            <person name="Malm H."/>
            <person name="Kaltenpoth M."/>
            <person name="Engl T."/>
        </authorList>
    </citation>
    <scope>NUCLEOTIDE SEQUENCE</scope>
    <source>
        <strain evidence="2">Tduv</strain>
    </source>
</reference>
<evidence type="ECO:0000259" key="1">
    <source>
        <dbReference type="Pfam" id="PF00889"/>
    </source>
</evidence>
<dbReference type="InterPro" id="IPR014039">
    <property type="entry name" value="Transl_elong_EFTs/EF1B_dimer"/>
</dbReference>
<dbReference type="AlphaFoldDB" id="A0AAU7QRP5"/>
<gene>
    <name evidence="2" type="ORF">ABNO50_00895</name>
</gene>
<sequence length="222" mass="27008">MKNECVYIYNISTYTDFTINSLYFRKYIISNIKKKKNTKKIINLYRKKHLCKYNNLKYLKISNKFKESIYIKNFDYIKKKKDIICNYNHFNYKNAVILKMFIPLYIENYEHIIKKIAIHIAAFDPIFINKKNINKKNSYIYEVIYNILYNINNIENIDDININNININDILKSNNINIINHDINDKILLYQNFLFNLKINVLKYLKSINKYIKIINYITYKV</sequence>
<dbReference type="GO" id="GO:0003746">
    <property type="term" value="F:translation elongation factor activity"/>
    <property type="evidence" value="ECO:0007669"/>
    <property type="project" value="InterPro"/>
</dbReference>
<dbReference type="InterPro" id="IPR036402">
    <property type="entry name" value="EF-Ts_dimer_sf"/>
</dbReference>
<dbReference type="EMBL" id="CP157894">
    <property type="protein sequence ID" value="XBT18364.1"/>
    <property type="molecule type" value="Genomic_DNA"/>
</dbReference>
<organism evidence="2">
    <name type="scientific">Candidatus Shikimatogenerans sp. Tduv</name>
    <dbReference type="NCBI Taxonomy" id="3158567"/>
    <lineage>
        <taxon>Bacteria</taxon>
        <taxon>Pseudomonadati</taxon>
        <taxon>Bacteroidota</taxon>
        <taxon>Flavobacteriia</taxon>
        <taxon>Flavobacteriales</taxon>
        <taxon>Candidatus Shikimatogenerans</taxon>
    </lineage>
</organism>
<dbReference type="Pfam" id="PF00889">
    <property type="entry name" value="EF_TS"/>
    <property type="match status" value="1"/>
</dbReference>
<feature type="domain" description="Translation elongation factor EFTs/EF1B dimerisation" evidence="1">
    <location>
        <begin position="10"/>
        <end position="222"/>
    </location>
</feature>